<evidence type="ECO:0000313" key="2">
    <source>
        <dbReference type="EMBL" id="OHB04688.1"/>
    </source>
</evidence>
<dbReference type="EMBL" id="MHWD01000007">
    <property type="protein sequence ID" value="OHB04688.1"/>
    <property type="molecule type" value="Genomic_DNA"/>
</dbReference>
<evidence type="ECO:0000256" key="1">
    <source>
        <dbReference type="SAM" id="Phobius"/>
    </source>
</evidence>
<organism evidence="2 3">
    <name type="scientific">Candidatus Zambryskibacteria bacterium RIFCSPLOWO2_01_FULL_43_17</name>
    <dbReference type="NCBI Taxonomy" id="1802760"/>
    <lineage>
        <taxon>Bacteria</taxon>
        <taxon>Candidatus Zambryskiibacteriota</taxon>
    </lineage>
</organism>
<dbReference type="Proteomes" id="UP000179283">
    <property type="component" value="Unassembled WGS sequence"/>
</dbReference>
<keyword evidence="1" id="KW-0812">Transmembrane</keyword>
<protein>
    <submittedName>
        <fullName evidence="2">Uncharacterized protein</fullName>
    </submittedName>
</protein>
<comment type="caution">
    <text evidence="2">The sequence shown here is derived from an EMBL/GenBank/DDBJ whole genome shotgun (WGS) entry which is preliminary data.</text>
</comment>
<gene>
    <name evidence="2" type="ORF">A2920_02065</name>
</gene>
<name>A0A1G2U5C1_9BACT</name>
<sequence length="109" mass="12330">MIETEHKNNLRITTIIVGLLYLLFLFVTLLANFAAHAVFIGEIPWYLGLLEEHLIFVNTIFVLISMLMVVLGILEFSNKPRSVLAMSLVSINFILIAITIFIVLVQLLT</sequence>
<proteinExistence type="predicted"/>
<dbReference type="AlphaFoldDB" id="A0A1G2U5C1"/>
<feature type="transmembrane region" description="Helical" evidence="1">
    <location>
        <begin position="55"/>
        <end position="76"/>
    </location>
</feature>
<keyword evidence="1" id="KW-0472">Membrane</keyword>
<keyword evidence="1" id="KW-1133">Transmembrane helix</keyword>
<accession>A0A1G2U5C1</accession>
<reference evidence="2 3" key="1">
    <citation type="journal article" date="2016" name="Nat. Commun.">
        <title>Thousands of microbial genomes shed light on interconnected biogeochemical processes in an aquifer system.</title>
        <authorList>
            <person name="Anantharaman K."/>
            <person name="Brown C.T."/>
            <person name="Hug L.A."/>
            <person name="Sharon I."/>
            <person name="Castelle C.J."/>
            <person name="Probst A.J."/>
            <person name="Thomas B.C."/>
            <person name="Singh A."/>
            <person name="Wilkins M.J."/>
            <person name="Karaoz U."/>
            <person name="Brodie E.L."/>
            <person name="Williams K.H."/>
            <person name="Hubbard S.S."/>
            <person name="Banfield J.F."/>
        </authorList>
    </citation>
    <scope>NUCLEOTIDE SEQUENCE [LARGE SCALE GENOMIC DNA]</scope>
</reference>
<evidence type="ECO:0000313" key="3">
    <source>
        <dbReference type="Proteomes" id="UP000179283"/>
    </source>
</evidence>
<feature type="transmembrane region" description="Helical" evidence="1">
    <location>
        <begin position="12"/>
        <end position="35"/>
    </location>
</feature>
<feature type="transmembrane region" description="Helical" evidence="1">
    <location>
        <begin position="83"/>
        <end position="108"/>
    </location>
</feature>